<dbReference type="Proteomes" id="UP000799770">
    <property type="component" value="Unassembled WGS sequence"/>
</dbReference>
<name>A0A6A5Z637_9PLEO</name>
<organism evidence="3 4">
    <name type="scientific">Lophiotrema nucula</name>
    <dbReference type="NCBI Taxonomy" id="690887"/>
    <lineage>
        <taxon>Eukaryota</taxon>
        <taxon>Fungi</taxon>
        <taxon>Dikarya</taxon>
        <taxon>Ascomycota</taxon>
        <taxon>Pezizomycotina</taxon>
        <taxon>Dothideomycetes</taxon>
        <taxon>Pleosporomycetidae</taxon>
        <taxon>Pleosporales</taxon>
        <taxon>Lophiotremataceae</taxon>
        <taxon>Lophiotrema</taxon>
    </lineage>
</organism>
<reference evidence="3" key="1">
    <citation type="journal article" date="2020" name="Stud. Mycol.">
        <title>101 Dothideomycetes genomes: a test case for predicting lifestyles and emergence of pathogens.</title>
        <authorList>
            <person name="Haridas S."/>
            <person name="Albert R."/>
            <person name="Binder M."/>
            <person name="Bloem J."/>
            <person name="Labutti K."/>
            <person name="Salamov A."/>
            <person name="Andreopoulos B."/>
            <person name="Baker S."/>
            <person name="Barry K."/>
            <person name="Bills G."/>
            <person name="Bluhm B."/>
            <person name="Cannon C."/>
            <person name="Castanera R."/>
            <person name="Culley D."/>
            <person name="Daum C."/>
            <person name="Ezra D."/>
            <person name="Gonzalez J."/>
            <person name="Henrissat B."/>
            <person name="Kuo A."/>
            <person name="Liang C."/>
            <person name="Lipzen A."/>
            <person name="Lutzoni F."/>
            <person name="Magnuson J."/>
            <person name="Mondo S."/>
            <person name="Nolan M."/>
            <person name="Ohm R."/>
            <person name="Pangilinan J."/>
            <person name="Park H.-J."/>
            <person name="Ramirez L."/>
            <person name="Alfaro M."/>
            <person name="Sun H."/>
            <person name="Tritt A."/>
            <person name="Yoshinaga Y."/>
            <person name="Zwiers L.-H."/>
            <person name="Turgeon B."/>
            <person name="Goodwin S."/>
            <person name="Spatafora J."/>
            <person name="Crous P."/>
            <person name="Grigoriev I."/>
        </authorList>
    </citation>
    <scope>NUCLEOTIDE SEQUENCE</scope>
    <source>
        <strain evidence="3">CBS 627.86</strain>
    </source>
</reference>
<feature type="region of interest" description="Disordered" evidence="1">
    <location>
        <begin position="81"/>
        <end position="126"/>
    </location>
</feature>
<dbReference type="Pfam" id="PF06985">
    <property type="entry name" value="HET"/>
    <property type="match status" value="1"/>
</dbReference>
<protein>
    <submittedName>
        <fullName evidence="3">Heterokaryon incompatibility protein-domain-containing protein</fullName>
    </submittedName>
</protein>
<proteinExistence type="predicted"/>
<gene>
    <name evidence="3" type="ORF">BDV96DRAFT_577081</name>
</gene>
<dbReference type="PANTHER" id="PTHR33112:SF16">
    <property type="entry name" value="HETEROKARYON INCOMPATIBILITY DOMAIN-CONTAINING PROTEIN"/>
    <property type="match status" value="1"/>
</dbReference>
<sequence>MEPPENGTLKCLACADLKYEHFTYGGQKYVYAQDDLTGRPKYHFTEYKNVRVAALAGCELCAALCKGASAFWGPQWAADDDVDERNTAAEEAQKDEQDTHESDVREESPEGPERLTGEEEGDRSYRDRFDPNLAWIGLQQLPGRPLQMIRSGSSESAPGSYIFWSMTMRLEFYTEPGTIAVHPAFGESAHVSTNLDMGPCVSTLQTWLRRCDSGHDACKRTGDFTPRRLVFIKGDEDVCLLNTEDQQALTYMTMSHCWGDNKTMIKTTRANSTGRTRKIDWSELPSIYRDSIAITRALGCRYIWIDSLCIVQDDDEDWLDQSGKMADVYSNSFLNIAATACSGSGGTLFADRKLFGGPDEEWEELPPGPARITTEATNVRRRVCVRPSHWSQHGYVEGSVRNHRWDNAPLLDRAWVLQERLLAPRTIHFGISELLYECKTCMECECGGIASFLYEKASEMPNTTTPGNASNDPITPKARFAQSTSANASEEDALILWLELVQQYSSLCITKTSDRPYALLGIAKHMCRATQSNYVAGIWTSDLPRSLLWQGTPTSYTGRKRLGNGIPTWSWMSQYDPKNSDSAVLYVVYARNFQRDHRLQCHLDSPEDTLSWTPTIIGLHITGAVKIGRLQWGPRYEIFDSDWPAQDHHVRSESFPAESRVQLDCPYDDGLKEDMELLFALLGTTQQGDELQWLFLVLAPLNDAGTYMRVGISDSDAKDSDPFHDAEVKSFTVF</sequence>
<evidence type="ECO:0000313" key="4">
    <source>
        <dbReference type="Proteomes" id="UP000799770"/>
    </source>
</evidence>
<dbReference type="OrthoDB" id="3486565at2759"/>
<dbReference type="InterPro" id="IPR010730">
    <property type="entry name" value="HET"/>
</dbReference>
<evidence type="ECO:0000259" key="2">
    <source>
        <dbReference type="Pfam" id="PF06985"/>
    </source>
</evidence>
<dbReference type="EMBL" id="ML977325">
    <property type="protein sequence ID" value="KAF2114586.1"/>
    <property type="molecule type" value="Genomic_DNA"/>
</dbReference>
<feature type="compositionally biased region" description="Basic and acidic residues" evidence="1">
    <location>
        <begin position="84"/>
        <end position="126"/>
    </location>
</feature>
<accession>A0A6A5Z637</accession>
<evidence type="ECO:0000313" key="3">
    <source>
        <dbReference type="EMBL" id="KAF2114586.1"/>
    </source>
</evidence>
<dbReference type="AlphaFoldDB" id="A0A6A5Z637"/>
<keyword evidence="4" id="KW-1185">Reference proteome</keyword>
<dbReference type="PANTHER" id="PTHR33112">
    <property type="entry name" value="DOMAIN PROTEIN, PUTATIVE-RELATED"/>
    <property type="match status" value="1"/>
</dbReference>
<evidence type="ECO:0000256" key="1">
    <source>
        <dbReference type="SAM" id="MobiDB-lite"/>
    </source>
</evidence>
<feature type="domain" description="Heterokaryon incompatibility" evidence="2">
    <location>
        <begin position="251"/>
        <end position="419"/>
    </location>
</feature>